<evidence type="ECO:0000256" key="4">
    <source>
        <dbReference type="PROSITE-ProRule" id="PRU00335"/>
    </source>
</evidence>
<reference evidence="7 8" key="1">
    <citation type="submission" date="2018-10" db="EMBL/GenBank/DDBJ databases">
        <title>Xanthobacter tagetidis genome sequencing and assembly.</title>
        <authorList>
            <person name="Maclea K.S."/>
            <person name="Goen A.E."/>
            <person name="Fatima S.A."/>
        </authorList>
    </citation>
    <scope>NUCLEOTIDE SEQUENCE [LARGE SCALE GENOMIC DNA]</scope>
    <source>
        <strain evidence="7 8">ATCC 700314</strain>
    </source>
</reference>
<evidence type="ECO:0000256" key="3">
    <source>
        <dbReference type="ARBA" id="ARBA00023163"/>
    </source>
</evidence>
<evidence type="ECO:0000256" key="2">
    <source>
        <dbReference type="ARBA" id="ARBA00023125"/>
    </source>
</evidence>
<dbReference type="InterPro" id="IPR009057">
    <property type="entry name" value="Homeodomain-like_sf"/>
</dbReference>
<dbReference type="Pfam" id="PF14246">
    <property type="entry name" value="TetR_C_7"/>
    <property type="match status" value="1"/>
</dbReference>
<evidence type="ECO:0000313" key="8">
    <source>
        <dbReference type="Proteomes" id="UP000269692"/>
    </source>
</evidence>
<dbReference type="PROSITE" id="PS01081">
    <property type="entry name" value="HTH_TETR_1"/>
    <property type="match status" value="1"/>
</dbReference>
<proteinExistence type="predicted"/>
<evidence type="ECO:0000256" key="1">
    <source>
        <dbReference type="ARBA" id="ARBA00023015"/>
    </source>
</evidence>
<name>A0A3L7AM55_9HYPH</name>
<evidence type="ECO:0000259" key="6">
    <source>
        <dbReference type="PROSITE" id="PS50977"/>
    </source>
</evidence>
<feature type="DNA-binding region" description="H-T-H motif" evidence="4">
    <location>
        <begin position="49"/>
        <end position="68"/>
    </location>
</feature>
<dbReference type="GO" id="GO:0003700">
    <property type="term" value="F:DNA-binding transcription factor activity"/>
    <property type="evidence" value="ECO:0007669"/>
    <property type="project" value="TreeGrafter"/>
</dbReference>
<dbReference type="Pfam" id="PF00440">
    <property type="entry name" value="TetR_N"/>
    <property type="match status" value="1"/>
</dbReference>
<keyword evidence="3" id="KW-0804">Transcription</keyword>
<dbReference type="InterPro" id="IPR001647">
    <property type="entry name" value="HTH_TetR"/>
</dbReference>
<accession>A0A3L7AM55</accession>
<keyword evidence="8" id="KW-1185">Reference proteome</keyword>
<dbReference type="InterPro" id="IPR039536">
    <property type="entry name" value="TetR_C_Proteobacteria"/>
</dbReference>
<dbReference type="FunFam" id="1.10.10.60:FF:000141">
    <property type="entry name" value="TetR family transcriptional regulator"/>
    <property type="match status" value="1"/>
</dbReference>
<dbReference type="InterPro" id="IPR050109">
    <property type="entry name" value="HTH-type_TetR-like_transc_reg"/>
</dbReference>
<keyword evidence="1" id="KW-0805">Transcription regulation</keyword>
<dbReference type="PROSITE" id="PS50977">
    <property type="entry name" value="HTH_TETR_2"/>
    <property type="match status" value="1"/>
</dbReference>
<dbReference type="OrthoDB" id="9816431at2"/>
<dbReference type="GO" id="GO:0000976">
    <property type="term" value="F:transcription cis-regulatory region binding"/>
    <property type="evidence" value="ECO:0007669"/>
    <property type="project" value="TreeGrafter"/>
</dbReference>
<dbReference type="Gene3D" id="1.10.357.10">
    <property type="entry name" value="Tetracycline Repressor, domain 2"/>
    <property type="match status" value="1"/>
</dbReference>
<dbReference type="SUPFAM" id="SSF46689">
    <property type="entry name" value="Homeodomain-like"/>
    <property type="match status" value="1"/>
</dbReference>
<dbReference type="AlphaFoldDB" id="A0A3L7AM55"/>
<evidence type="ECO:0000256" key="5">
    <source>
        <dbReference type="SAM" id="MobiDB-lite"/>
    </source>
</evidence>
<dbReference type="RefSeq" id="WP_121621344.1">
    <property type="nucleotide sequence ID" value="NZ_JACIIW010000004.1"/>
</dbReference>
<gene>
    <name evidence="7" type="ORF">D9R14_00520</name>
</gene>
<dbReference type="PANTHER" id="PTHR30055">
    <property type="entry name" value="HTH-TYPE TRANSCRIPTIONAL REGULATOR RUTR"/>
    <property type="match status" value="1"/>
</dbReference>
<evidence type="ECO:0000313" key="7">
    <source>
        <dbReference type="EMBL" id="RLP81529.1"/>
    </source>
</evidence>
<dbReference type="Gene3D" id="1.10.10.60">
    <property type="entry name" value="Homeodomain-like"/>
    <property type="match status" value="1"/>
</dbReference>
<feature type="region of interest" description="Disordered" evidence="5">
    <location>
        <begin position="238"/>
        <end position="274"/>
    </location>
</feature>
<dbReference type="PRINTS" id="PR00455">
    <property type="entry name" value="HTHTETR"/>
</dbReference>
<dbReference type="EMBL" id="RCTF01000001">
    <property type="protein sequence ID" value="RLP81529.1"/>
    <property type="molecule type" value="Genomic_DNA"/>
</dbReference>
<dbReference type="InterPro" id="IPR023772">
    <property type="entry name" value="DNA-bd_HTH_TetR-type_CS"/>
</dbReference>
<dbReference type="PANTHER" id="PTHR30055:SF146">
    <property type="entry name" value="HTH-TYPE TRANSCRIPTIONAL DUAL REGULATOR CECR"/>
    <property type="match status" value="1"/>
</dbReference>
<organism evidence="7 8">
    <name type="scientific">Xanthobacter tagetidis</name>
    <dbReference type="NCBI Taxonomy" id="60216"/>
    <lineage>
        <taxon>Bacteria</taxon>
        <taxon>Pseudomonadati</taxon>
        <taxon>Pseudomonadota</taxon>
        <taxon>Alphaproteobacteria</taxon>
        <taxon>Hyphomicrobiales</taxon>
        <taxon>Xanthobacteraceae</taxon>
        <taxon>Xanthobacter</taxon>
    </lineage>
</organism>
<feature type="domain" description="HTH tetR-type" evidence="6">
    <location>
        <begin position="26"/>
        <end position="86"/>
    </location>
</feature>
<keyword evidence="2 4" id="KW-0238">DNA-binding</keyword>
<comment type="caution">
    <text evidence="7">The sequence shown here is derived from an EMBL/GenBank/DDBJ whole genome shotgun (WGS) entry which is preliminary data.</text>
</comment>
<dbReference type="Proteomes" id="UP000269692">
    <property type="component" value="Unassembled WGS sequence"/>
</dbReference>
<protein>
    <submittedName>
        <fullName evidence="7">TetR/AcrR family transcriptional regulator</fullName>
    </submittedName>
</protein>
<sequence>MTSESGAALARMAEAREGAHGAGQDPEKRRQILSGAREVFLDRGFDAASMGDIARAAGVSKGTLYVYFQNKEDLFAALVASECTETAERLFVFDAAAPDVETALTQLGHSFIAAVVRPGHIATLRTVIAIAGKFPEIGRQFFEAGPCAGIQRLSKFLAAKVEQGVLDIEDVEQAASQFLGLCKDGVTAPILIGSNEPPDPAHAAKVVNGAVRVFMAAYGAKGRGCPCCGTTAGIEASASEKPAAPVSAPDLVEPDLVEPNLAAPDLAEPDLRQR</sequence>